<dbReference type="InterPro" id="IPR046830">
    <property type="entry name" value="Calmod_bind_M"/>
</dbReference>
<dbReference type="ExpressionAtlas" id="A0A1D6E9U6">
    <property type="expression patterns" value="baseline and differential"/>
</dbReference>
<evidence type="ECO:0000256" key="7">
    <source>
        <dbReference type="ARBA" id="ARBA00023242"/>
    </source>
</evidence>
<keyword evidence="6" id="KW-0804">Transcription</keyword>
<sequence>MQRQGRHLERSNSKRALDHGGGGDDDDRPSKRPRVPALASVIVEALKVDCLQKLCSSLEPILRRIVSEEVERALAKLGPAGPARIQGRYKIWNLIFMVVSVVLPGYAAINCELHIPNKNRGSPKRIEGPDGRSLQLQFRTRLSLPLFTGGKVEGEQGAAIHVVLLDANTGHVVTSGPESSVKLDILVLEGDFNKEEDEGWTEEDFESHIVKEREGKRPILTGDLQVTLKEGVGTIGELIFTDNSSWIRSRKFRLGLRVSSGFCQGIRVMEAKTEAFTVKDHRGEFEHFLQFLVRDQQKLRSILGSNMSNRMWESLIEHAKTCVLSGNHYIYYSSDARNVGAIFNNIYEFTGLIADDQFISAENLTENQRVSVF</sequence>
<feature type="compositionally biased region" description="Basic and acidic residues" evidence="8">
    <location>
        <begin position="1"/>
        <end position="22"/>
    </location>
</feature>
<evidence type="ECO:0000259" key="11">
    <source>
        <dbReference type="Pfam" id="PF20451"/>
    </source>
</evidence>
<feature type="domain" description="Calmodulin binding protein central" evidence="11">
    <location>
        <begin position="286"/>
        <end position="322"/>
    </location>
</feature>
<name>A0A1D6E9U6_MAIZE</name>
<dbReference type="EMBL" id="CM007648">
    <property type="protein sequence ID" value="ONM17165.1"/>
    <property type="molecule type" value="Genomic_DNA"/>
</dbReference>
<evidence type="ECO:0000256" key="6">
    <source>
        <dbReference type="ARBA" id="ARBA00023163"/>
    </source>
</evidence>
<comment type="subcellular location">
    <subcellularLocation>
        <location evidence="1">Nucleus</location>
    </subcellularLocation>
</comment>
<dbReference type="GO" id="GO:0003677">
    <property type="term" value="F:DNA binding"/>
    <property type="evidence" value="ECO:0007669"/>
    <property type="project" value="UniProtKB-KW"/>
</dbReference>
<dbReference type="AlphaFoldDB" id="A0A1D6E9U6"/>
<dbReference type="InterPro" id="IPR046829">
    <property type="entry name" value="Calmod_bind_C"/>
</dbReference>
<gene>
    <name evidence="13" type="ORF">ZEAMMB73_Zm00001d003572</name>
</gene>
<evidence type="ECO:0000256" key="9">
    <source>
        <dbReference type="SAM" id="Phobius"/>
    </source>
</evidence>
<keyword evidence="9" id="KW-0472">Membrane</keyword>
<feature type="transmembrane region" description="Helical" evidence="9">
    <location>
        <begin position="91"/>
        <end position="109"/>
    </location>
</feature>
<reference evidence="13" key="1">
    <citation type="submission" date="2015-12" db="EMBL/GenBank/DDBJ databases">
        <title>Update maize B73 reference genome by single molecule sequencing technologies.</title>
        <authorList>
            <consortium name="Maize Genome Sequencing Project"/>
            <person name="Ware D."/>
        </authorList>
    </citation>
    <scope>NUCLEOTIDE SEQUENCE [LARGE SCALE GENOMIC DNA]</scope>
    <source>
        <tissue evidence="13">Seedling</tissue>
    </source>
</reference>
<keyword evidence="9" id="KW-1133">Transmembrane helix</keyword>
<evidence type="ECO:0000313" key="13">
    <source>
        <dbReference type="EMBL" id="ONM17165.1"/>
    </source>
</evidence>
<evidence type="ECO:0000259" key="12">
    <source>
        <dbReference type="Pfam" id="PF20452"/>
    </source>
</evidence>
<dbReference type="GO" id="GO:0005634">
    <property type="term" value="C:nucleus"/>
    <property type="evidence" value="ECO:0007669"/>
    <property type="project" value="UniProtKB-SubCell"/>
</dbReference>
<keyword evidence="9" id="KW-0812">Transmembrane</keyword>
<evidence type="ECO:0000256" key="8">
    <source>
        <dbReference type="SAM" id="MobiDB-lite"/>
    </source>
</evidence>
<evidence type="ECO:0000256" key="3">
    <source>
        <dbReference type="ARBA" id="ARBA00023015"/>
    </source>
</evidence>
<protein>
    <submittedName>
        <fullName evidence="13">Calmodulin-binding protein 60 C</fullName>
    </submittedName>
</protein>
<evidence type="ECO:0000256" key="2">
    <source>
        <dbReference type="ARBA" id="ARBA00007214"/>
    </source>
</evidence>
<keyword evidence="4" id="KW-0238">DNA-binding</keyword>
<proteinExistence type="inferred from homology"/>
<dbReference type="Pfam" id="PF20452">
    <property type="entry name" value="Calmod_bind_C"/>
    <property type="match status" value="1"/>
</dbReference>
<evidence type="ECO:0000259" key="10">
    <source>
        <dbReference type="Pfam" id="PF07887"/>
    </source>
</evidence>
<dbReference type="Pfam" id="PF20451">
    <property type="entry name" value="Calmod_bind_M"/>
    <property type="match status" value="1"/>
</dbReference>
<keyword evidence="7" id="KW-0539">Nucleus</keyword>
<dbReference type="PANTHER" id="PTHR31713">
    <property type="entry name" value="OS02G0177800 PROTEIN"/>
    <property type="match status" value="1"/>
</dbReference>
<keyword evidence="3" id="KW-0805">Transcription regulation</keyword>
<organism evidence="13">
    <name type="scientific">Zea mays</name>
    <name type="common">Maize</name>
    <dbReference type="NCBI Taxonomy" id="4577"/>
    <lineage>
        <taxon>Eukaryota</taxon>
        <taxon>Viridiplantae</taxon>
        <taxon>Streptophyta</taxon>
        <taxon>Embryophyta</taxon>
        <taxon>Tracheophyta</taxon>
        <taxon>Spermatophyta</taxon>
        <taxon>Magnoliopsida</taxon>
        <taxon>Liliopsida</taxon>
        <taxon>Poales</taxon>
        <taxon>Poaceae</taxon>
        <taxon>PACMAD clade</taxon>
        <taxon>Panicoideae</taxon>
        <taxon>Andropogonodae</taxon>
        <taxon>Andropogoneae</taxon>
        <taxon>Tripsacinae</taxon>
        <taxon>Zea</taxon>
    </lineage>
</organism>
<dbReference type="InterPro" id="IPR046831">
    <property type="entry name" value="Calmodulin_bind_N"/>
</dbReference>
<dbReference type="Pfam" id="PF07887">
    <property type="entry name" value="Calmodulin_bind"/>
    <property type="match status" value="1"/>
</dbReference>
<feature type="region of interest" description="Disordered" evidence="8">
    <location>
        <begin position="1"/>
        <end position="33"/>
    </location>
</feature>
<feature type="domain" description="Calmodulin binding protein C-terminal" evidence="12">
    <location>
        <begin position="328"/>
        <end position="372"/>
    </location>
</feature>
<comment type="similarity">
    <text evidence="2">Belongs to the plant ACBP60 protein family.</text>
</comment>
<dbReference type="GO" id="GO:0005516">
    <property type="term" value="F:calmodulin binding"/>
    <property type="evidence" value="ECO:0007669"/>
    <property type="project" value="InterPro"/>
</dbReference>
<evidence type="ECO:0000256" key="1">
    <source>
        <dbReference type="ARBA" id="ARBA00004123"/>
    </source>
</evidence>
<keyword evidence="5" id="KW-0010">Activator</keyword>
<evidence type="ECO:0000256" key="5">
    <source>
        <dbReference type="ARBA" id="ARBA00023159"/>
    </source>
</evidence>
<dbReference type="PANTHER" id="PTHR31713:SF7">
    <property type="entry name" value="OS04G0444200 PROTEIN"/>
    <property type="match status" value="1"/>
</dbReference>
<evidence type="ECO:0000256" key="4">
    <source>
        <dbReference type="ARBA" id="ARBA00023125"/>
    </source>
</evidence>
<feature type="domain" description="Calmodulin binding protein-like N-terminal" evidence="10">
    <location>
        <begin position="134"/>
        <end position="281"/>
    </location>
</feature>
<dbReference type="InterPro" id="IPR012416">
    <property type="entry name" value="CBP60"/>
</dbReference>
<accession>A0A1D6E9U6</accession>